<evidence type="ECO:0000313" key="2">
    <source>
        <dbReference type="EMBL" id="CAG5078261.1"/>
    </source>
</evidence>
<evidence type="ECO:0000259" key="1">
    <source>
        <dbReference type="PROSITE" id="PS50222"/>
    </source>
</evidence>
<evidence type="ECO:0000313" key="3">
    <source>
        <dbReference type="Proteomes" id="UP001158576"/>
    </source>
</evidence>
<organism evidence="2 3">
    <name type="scientific">Oikopleura dioica</name>
    <name type="common">Tunicate</name>
    <dbReference type="NCBI Taxonomy" id="34765"/>
    <lineage>
        <taxon>Eukaryota</taxon>
        <taxon>Metazoa</taxon>
        <taxon>Chordata</taxon>
        <taxon>Tunicata</taxon>
        <taxon>Appendicularia</taxon>
        <taxon>Copelata</taxon>
        <taxon>Oikopleuridae</taxon>
        <taxon>Oikopleura</taxon>
    </lineage>
</organism>
<dbReference type="SMART" id="SM00054">
    <property type="entry name" value="EFh"/>
    <property type="match status" value="2"/>
</dbReference>
<keyword evidence="3" id="KW-1185">Reference proteome</keyword>
<dbReference type="EMBL" id="OU015568">
    <property type="protein sequence ID" value="CAG5078261.1"/>
    <property type="molecule type" value="Genomic_DNA"/>
</dbReference>
<dbReference type="CDD" id="cd00051">
    <property type="entry name" value="EFh"/>
    <property type="match status" value="1"/>
</dbReference>
<dbReference type="Proteomes" id="UP001158576">
    <property type="component" value="Chromosome PAR"/>
</dbReference>
<dbReference type="InterPro" id="IPR011992">
    <property type="entry name" value="EF-hand-dom_pair"/>
</dbReference>
<feature type="domain" description="EF-hand" evidence="1">
    <location>
        <begin position="1"/>
        <end position="35"/>
    </location>
</feature>
<dbReference type="Gene3D" id="1.10.238.10">
    <property type="entry name" value="EF-hand"/>
    <property type="match status" value="1"/>
</dbReference>
<sequence>MPNKFETAFAQADKDGSGTIDLAEAQQIVKALGFDYTEAQVETFFKKYDADNSGTLNKSEAEALVREVYPAAFE</sequence>
<reference evidence="2 3" key="1">
    <citation type="submission" date="2021-04" db="EMBL/GenBank/DDBJ databases">
        <authorList>
            <person name="Bliznina A."/>
        </authorList>
    </citation>
    <scope>NUCLEOTIDE SEQUENCE [LARGE SCALE GENOMIC DNA]</scope>
</reference>
<protein>
    <submittedName>
        <fullName evidence="2">Oidioi.mRNA.OKI2018_I69.PAR.g8944.t1.cds</fullName>
    </submittedName>
</protein>
<accession>A0ABN7RIC5</accession>
<gene>
    <name evidence="2" type="ORF">OKIOD_LOCUS502</name>
</gene>
<dbReference type="Pfam" id="PF13499">
    <property type="entry name" value="EF-hand_7"/>
    <property type="match status" value="1"/>
</dbReference>
<dbReference type="SUPFAM" id="SSF47473">
    <property type="entry name" value="EF-hand"/>
    <property type="match status" value="1"/>
</dbReference>
<dbReference type="InterPro" id="IPR002048">
    <property type="entry name" value="EF_hand_dom"/>
</dbReference>
<name>A0ABN7RIC5_OIKDI</name>
<proteinExistence type="predicted"/>
<feature type="domain" description="EF-hand" evidence="1">
    <location>
        <begin position="36"/>
        <end position="71"/>
    </location>
</feature>
<dbReference type="PROSITE" id="PS50222">
    <property type="entry name" value="EF_HAND_2"/>
    <property type="match status" value="2"/>
</dbReference>